<name>I4YTB9_9HYPH</name>
<evidence type="ECO:0000313" key="3">
    <source>
        <dbReference type="Proteomes" id="UP000003947"/>
    </source>
</evidence>
<dbReference type="InterPro" id="IPR003615">
    <property type="entry name" value="HNH_nuc"/>
</dbReference>
<protein>
    <submittedName>
        <fullName evidence="2">Putative restriction endonuclease</fullName>
    </submittedName>
</protein>
<dbReference type="AlphaFoldDB" id="I4YTB9"/>
<keyword evidence="2" id="KW-0255">Endonuclease</keyword>
<gene>
    <name evidence="2" type="ORF">MicloDRAFT_00037680</name>
</gene>
<dbReference type="PATRIC" id="fig|864069.3.peg.4094"/>
<keyword evidence="2" id="KW-0378">Hydrolase</keyword>
<dbReference type="GO" id="GO:0008270">
    <property type="term" value="F:zinc ion binding"/>
    <property type="evidence" value="ECO:0007669"/>
    <property type="project" value="InterPro"/>
</dbReference>
<sequence>MDYGRGWTDQELEAAVNAYLEMLEREIRGEAFNKKAMNRELRDGPLAGRTASSVEFRMQNISAVLNDRQLRWLSGYRPAANVGEGVKTRISMMLEKRTWIGTPNDEPVVIGAELEQRTRAARARIGKKPPVQPPQGREIPDAVATVSMQYKRDPEVRAWVLEISNGRCEACDSPAPFLDIYGDPFLEVHHVRPLAEGGPDKAENSVAVCPNCHRRLHYGHDREQYRLQILDKVERLVAY</sequence>
<dbReference type="Gene3D" id="1.10.30.50">
    <property type="match status" value="1"/>
</dbReference>
<dbReference type="HOGENOM" id="CLU_072764_0_0_5"/>
<evidence type="ECO:0000259" key="1">
    <source>
        <dbReference type="SMART" id="SM00507"/>
    </source>
</evidence>
<dbReference type="OrthoDB" id="9788621at2"/>
<dbReference type="Pfam" id="PF01844">
    <property type="entry name" value="HNH"/>
    <property type="match status" value="1"/>
</dbReference>
<dbReference type="GO" id="GO:0003676">
    <property type="term" value="F:nucleic acid binding"/>
    <property type="evidence" value="ECO:0007669"/>
    <property type="project" value="InterPro"/>
</dbReference>
<dbReference type="SMART" id="SM00507">
    <property type="entry name" value="HNHc"/>
    <property type="match status" value="1"/>
</dbReference>
<dbReference type="InterPro" id="IPR002711">
    <property type="entry name" value="HNH"/>
</dbReference>
<keyword evidence="3" id="KW-1185">Reference proteome</keyword>
<proteinExistence type="predicted"/>
<dbReference type="Proteomes" id="UP000003947">
    <property type="component" value="Unassembled WGS sequence"/>
</dbReference>
<reference evidence="2 3" key="1">
    <citation type="submission" date="2012-02" db="EMBL/GenBank/DDBJ databases">
        <title>Improved High-Quality Draft sequence of Microvirga sp. WSM3557.</title>
        <authorList>
            <consortium name="US DOE Joint Genome Institute"/>
            <person name="Lucas S."/>
            <person name="Han J."/>
            <person name="Lapidus A."/>
            <person name="Cheng J.-F."/>
            <person name="Goodwin L."/>
            <person name="Pitluck S."/>
            <person name="Peters L."/>
            <person name="Zhang X."/>
            <person name="Detter J.C."/>
            <person name="Han C."/>
            <person name="Tapia R."/>
            <person name="Land M."/>
            <person name="Hauser L."/>
            <person name="Kyrpides N."/>
            <person name="Ivanova N."/>
            <person name="Pagani I."/>
            <person name="Brau L."/>
            <person name="Yates R."/>
            <person name="O'Hara G."/>
            <person name="Rui T."/>
            <person name="Howieson J."/>
            <person name="Reeve W."/>
            <person name="Woyke T."/>
        </authorList>
    </citation>
    <scope>NUCLEOTIDE SEQUENCE [LARGE SCALE GENOMIC DNA]</scope>
    <source>
        <strain evidence="2 3">WSM3557</strain>
    </source>
</reference>
<organism evidence="2 3">
    <name type="scientific">Microvirga lotononidis</name>
    <dbReference type="NCBI Taxonomy" id="864069"/>
    <lineage>
        <taxon>Bacteria</taxon>
        <taxon>Pseudomonadati</taxon>
        <taxon>Pseudomonadota</taxon>
        <taxon>Alphaproteobacteria</taxon>
        <taxon>Hyphomicrobiales</taxon>
        <taxon>Methylobacteriaceae</taxon>
        <taxon>Microvirga</taxon>
    </lineage>
</organism>
<accession>I4YTB9</accession>
<dbReference type="eggNOG" id="COG1403">
    <property type="taxonomic scope" value="Bacteria"/>
</dbReference>
<evidence type="ECO:0000313" key="2">
    <source>
        <dbReference type="EMBL" id="EIM27211.1"/>
    </source>
</evidence>
<dbReference type="GO" id="GO:0004519">
    <property type="term" value="F:endonuclease activity"/>
    <property type="evidence" value="ECO:0007669"/>
    <property type="project" value="UniProtKB-KW"/>
</dbReference>
<dbReference type="EMBL" id="JH660645">
    <property type="protein sequence ID" value="EIM27211.1"/>
    <property type="molecule type" value="Genomic_DNA"/>
</dbReference>
<dbReference type="RefSeq" id="WP_009763261.1">
    <property type="nucleotide sequence ID" value="NZ_CP141048.1"/>
</dbReference>
<dbReference type="CDD" id="cd00085">
    <property type="entry name" value="HNHc"/>
    <property type="match status" value="1"/>
</dbReference>
<feature type="domain" description="HNH nuclease" evidence="1">
    <location>
        <begin position="155"/>
        <end position="214"/>
    </location>
</feature>
<keyword evidence="2" id="KW-0540">Nuclease</keyword>